<dbReference type="EMBL" id="JARWAK010000014">
    <property type="protein sequence ID" value="MDR5868065.1"/>
    <property type="molecule type" value="Genomic_DNA"/>
</dbReference>
<reference evidence="1 2" key="1">
    <citation type="submission" date="2023-04" db="EMBL/GenBank/DDBJ databases">
        <title>A long-awaited taxogenomic arrangement of the family Halomonadaceae.</title>
        <authorList>
            <person name="De La Haba R."/>
            <person name="Chuvochina M."/>
            <person name="Wittouck S."/>
            <person name="Arahal D.R."/>
            <person name="Sanchez-Porro C."/>
            <person name="Hugenholtz P."/>
            <person name="Ventosa A."/>
        </authorList>
    </citation>
    <scope>NUCLEOTIDE SEQUENCE [LARGE SCALE GENOMIC DNA]</scope>
    <source>
        <strain evidence="1 2">DSM 23530</strain>
    </source>
</reference>
<dbReference type="Pfam" id="PF13997">
    <property type="entry name" value="YqjK"/>
    <property type="match status" value="1"/>
</dbReference>
<dbReference type="Proteomes" id="UP001264519">
    <property type="component" value="Unassembled WGS sequence"/>
</dbReference>
<protein>
    <submittedName>
        <fullName evidence="1">YqjK family protein</fullName>
    </submittedName>
</protein>
<accession>A0ABU1G597</accession>
<gene>
    <name evidence="1" type="ORF">QC818_14835</name>
</gene>
<evidence type="ECO:0000313" key="1">
    <source>
        <dbReference type="EMBL" id="MDR5868065.1"/>
    </source>
</evidence>
<evidence type="ECO:0000313" key="2">
    <source>
        <dbReference type="Proteomes" id="UP001264519"/>
    </source>
</evidence>
<keyword evidence="2" id="KW-1185">Reference proteome</keyword>
<proteinExistence type="predicted"/>
<sequence length="97" mass="10906">MTAGTKPSRRARKAALEAEIEQQRLDLLVAAERWRAAARPLDAGWQAIRRRRGAALAGAGLLLWWGLRRPARLKRLGRGALLAALTARRLNAWRPHR</sequence>
<dbReference type="InterPro" id="IPR025612">
    <property type="entry name" value="YqjK"/>
</dbReference>
<name>A0ABU1G597_9GAMM</name>
<organism evidence="1 2">
    <name type="scientific">Halomonas koreensis</name>
    <dbReference type="NCBI Taxonomy" id="245385"/>
    <lineage>
        <taxon>Bacteria</taxon>
        <taxon>Pseudomonadati</taxon>
        <taxon>Pseudomonadota</taxon>
        <taxon>Gammaproteobacteria</taxon>
        <taxon>Oceanospirillales</taxon>
        <taxon>Halomonadaceae</taxon>
        <taxon>Halomonas</taxon>
    </lineage>
</organism>
<comment type="caution">
    <text evidence="1">The sequence shown here is derived from an EMBL/GenBank/DDBJ whole genome shotgun (WGS) entry which is preliminary data.</text>
</comment>
<dbReference type="RefSeq" id="WP_309653643.1">
    <property type="nucleotide sequence ID" value="NZ_JARWAK010000014.1"/>
</dbReference>